<gene>
    <name evidence="2" type="ORF">VZT92_018424</name>
</gene>
<feature type="compositionally biased region" description="Polar residues" evidence="1">
    <location>
        <begin position="18"/>
        <end position="34"/>
    </location>
</feature>
<feature type="compositionally biased region" description="Basic and acidic residues" evidence="1">
    <location>
        <begin position="169"/>
        <end position="197"/>
    </location>
</feature>
<proteinExistence type="predicted"/>
<feature type="compositionally biased region" description="Basic and acidic residues" evidence="1">
    <location>
        <begin position="145"/>
        <end position="157"/>
    </location>
</feature>
<dbReference type="EMBL" id="JBCEZU010000221">
    <property type="protein sequence ID" value="KAK9521920.1"/>
    <property type="molecule type" value="Genomic_DNA"/>
</dbReference>
<evidence type="ECO:0000256" key="1">
    <source>
        <dbReference type="SAM" id="MobiDB-lite"/>
    </source>
</evidence>
<feature type="compositionally biased region" description="Basic and acidic residues" evidence="1">
    <location>
        <begin position="1"/>
        <end position="17"/>
    </location>
</feature>
<feature type="compositionally biased region" description="Polar residues" evidence="1">
    <location>
        <begin position="129"/>
        <end position="144"/>
    </location>
</feature>
<reference evidence="2 3" key="1">
    <citation type="journal article" date="2024" name="Genome Biol. Evol.">
        <title>Chromosome-level genome assembly of the viviparous eelpout Zoarces viviparus.</title>
        <authorList>
            <person name="Fuhrmann N."/>
            <person name="Brasseur M.V."/>
            <person name="Bakowski C.E."/>
            <person name="Podsiadlowski L."/>
            <person name="Prost S."/>
            <person name="Krehenwinkel H."/>
            <person name="Mayer C."/>
        </authorList>
    </citation>
    <scope>NUCLEOTIDE SEQUENCE [LARGE SCALE GENOMIC DNA]</scope>
    <source>
        <strain evidence="2">NO-MEL_2022_Ind0_liver</strain>
    </source>
</reference>
<comment type="caution">
    <text evidence="2">The sequence shown here is derived from an EMBL/GenBank/DDBJ whole genome shotgun (WGS) entry which is preliminary data.</text>
</comment>
<accession>A0AAW1EID0</accession>
<protein>
    <submittedName>
        <fullName evidence="2">Uncharacterized protein</fullName>
    </submittedName>
</protein>
<evidence type="ECO:0000313" key="2">
    <source>
        <dbReference type="EMBL" id="KAK9521920.1"/>
    </source>
</evidence>
<feature type="region of interest" description="Disordered" evidence="1">
    <location>
        <begin position="1"/>
        <end position="248"/>
    </location>
</feature>
<keyword evidence="3" id="KW-1185">Reference proteome</keyword>
<feature type="compositionally biased region" description="Basic and acidic residues" evidence="1">
    <location>
        <begin position="109"/>
        <end position="128"/>
    </location>
</feature>
<dbReference type="Proteomes" id="UP001488805">
    <property type="component" value="Unassembled WGS sequence"/>
</dbReference>
<feature type="compositionally biased region" description="Basic and acidic residues" evidence="1">
    <location>
        <begin position="204"/>
        <end position="222"/>
    </location>
</feature>
<name>A0AAW1EID0_ZOAVI</name>
<feature type="compositionally biased region" description="Basic and acidic residues" evidence="1">
    <location>
        <begin position="35"/>
        <end position="49"/>
    </location>
</feature>
<dbReference type="AlphaFoldDB" id="A0AAW1EID0"/>
<feature type="compositionally biased region" description="Basic and acidic residues" evidence="1">
    <location>
        <begin position="238"/>
        <end position="248"/>
    </location>
</feature>
<feature type="compositionally biased region" description="Basic and acidic residues" evidence="1">
    <location>
        <begin position="88"/>
        <end position="101"/>
    </location>
</feature>
<feature type="compositionally biased region" description="Basic and acidic residues" evidence="1">
    <location>
        <begin position="58"/>
        <end position="80"/>
    </location>
</feature>
<organism evidence="2 3">
    <name type="scientific">Zoarces viviparus</name>
    <name type="common">Viviparous eelpout</name>
    <name type="synonym">Blennius viviparus</name>
    <dbReference type="NCBI Taxonomy" id="48416"/>
    <lineage>
        <taxon>Eukaryota</taxon>
        <taxon>Metazoa</taxon>
        <taxon>Chordata</taxon>
        <taxon>Craniata</taxon>
        <taxon>Vertebrata</taxon>
        <taxon>Euteleostomi</taxon>
        <taxon>Actinopterygii</taxon>
        <taxon>Neopterygii</taxon>
        <taxon>Teleostei</taxon>
        <taxon>Neoteleostei</taxon>
        <taxon>Acanthomorphata</taxon>
        <taxon>Eupercaria</taxon>
        <taxon>Perciformes</taxon>
        <taxon>Cottioidei</taxon>
        <taxon>Zoarcales</taxon>
        <taxon>Zoarcidae</taxon>
        <taxon>Zoarcinae</taxon>
        <taxon>Zoarces</taxon>
    </lineage>
</organism>
<sequence length="248" mass="28846">MEEDTIKQEAEHEDEKGNQSNINTVTESQEVQINEESKEGEMERGDRETPSVSGEVTARTDQRVHQETTGRQNLEEKELQPEEEQEEESQRDQEESTKGVKEQQLNVENEIRELPERLKLLTEKEPQHQEASQPETDSSPQTQRDVNRGDNGKENELHWQQTGMKRRRREEGGAKTWETFKKTKKSPGEQELKERLGEQNGDPMEFKESAITEQEVRNEPRVWDCNSQQDQDQAPMGQEDKGEEPMES</sequence>
<evidence type="ECO:0000313" key="3">
    <source>
        <dbReference type="Proteomes" id="UP001488805"/>
    </source>
</evidence>